<evidence type="ECO:0000256" key="12">
    <source>
        <dbReference type="SAM" id="Phobius"/>
    </source>
</evidence>
<keyword evidence="4 12" id="KW-0812">Transmembrane</keyword>
<evidence type="ECO:0000256" key="1">
    <source>
        <dbReference type="ARBA" id="ARBA00004477"/>
    </source>
</evidence>
<evidence type="ECO:0008006" key="16">
    <source>
        <dbReference type="Google" id="ProtNLM"/>
    </source>
</evidence>
<organism evidence="14 15">
    <name type="scientific">Helobdella robusta</name>
    <name type="common">Californian leech</name>
    <dbReference type="NCBI Taxonomy" id="6412"/>
    <lineage>
        <taxon>Eukaryota</taxon>
        <taxon>Metazoa</taxon>
        <taxon>Spiralia</taxon>
        <taxon>Lophotrochozoa</taxon>
        <taxon>Annelida</taxon>
        <taxon>Clitellata</taxon>
        <taxon>Hirudinea</taxon>
        <taxon>Rhynchobdellida</taxon>
        <taxon>Glossiphoniidae</taxon>
        <taxon>Helobdella</taxon>
    </lineage>
</organism>
<evidence type="ECO:0000256" key="5">
    <source>
        <dbReference type="ARBA" id="ARBA00022703"/>
    </source>
</evidence>
<dbReference type="EMBL" id="AMQM01007558">
    <property type="status" value="NOT_ANNOTATED_CDS"/>
    <property type="molecule type" value="Genomic_DNA"/>
</dbReference>
<evidence type="ECO:0000313" key="13">
    <source>
        <dbReference type="EMBL" id="ESN92497.1"/>
    </source>
</evidence>
<evidence type="ECO:0000256" key="10">
    <source>
        <dbReference type="ARBA" id="ARBA00024938"/>
    </source>
</evidence>
<comment type="subcellular location">
    <subcellularLocation>
        <location evidence="1">Endoplasmic reticulum membrane</location>
        <topology evidence="1">Multi-pass membrane protein</topology>
    </subcellularLocation>
</comment>
<feature type="region of interest" description="Disordered" evidence="11">
    <location>
        <begin position="1"/>
        <end position="58"/>
    </location>
</feature>
<keyword evidence="7 12" id="KW-1133">Transmembrane helix</keyword>
<dbReference type="FunCoup" id="T1FVT5">
    <property type="interactions" value="1202"/>
</dbReference>
<dbReference type="OMA" id="ASNQWEV"/>
<dbReference type="InterPro" id="IPR019308">
    <property type="entry name" value="TMEM214"/>
</dbReference>
<evidence type="ECO:0000256" key="11">
    <source>
        <dbReference type="SAM" id="MobiDB-lite"/>
    </source>
</evidence>
<dbReference type="GeneID" id="20212931"/>
<evidence type="ECO:0000256" key="9">
    <source>
        <dbReference type="ARBA" id="ARBA00023180"/>
    </source>
</evidence>
<evidence type="ECO:0000256" key="6">
    <source>
        <dbReference type="ARBA" id="ARBA00022824"/>
    </source>
</evidence>
<sequence>MASNNDWETVGSKKGSKNIKVTNKDQQQNASRKQRPNNNLDNMPRIEPNAPMKESPTIYQAFLEEELRKERKLLESEKENANKEAKKPSATTMKRRDRALSLKDCLTKLQIEEFESILKKDEILYPKNSNIWLRDIASFLNSQLDHITDFDPIIANKPNVLSIHSDYPVSEMPDTLKKYLIEKFSSFSSEANLSLLDYCIESLTTNAIKDQSSYGFRLIVQILLHSRPNLVLDHLTKFESLLQRNSNRPIKALAILWSVGQVGVTSLNNGVKVWFGVMFSLVNVRNLNSYVLQYLETLFTSHGFDLSDTTTTKSEKSPTTTTKLSSSSACYDCVSKTDYFKYLGELYSESSMLSKDLKTRLKCLYPAIKKLAWGDASKTLNSFFTGYLTRYTNDCADSKKKELLDCLIECLRLDAQSFAAWRKEYKKNISQSRLLLQYISEHESELKLKKRELSQTVDYFQIANDELMQKVPRTASQSTTSTTAAATTAAASSVSSANQKELEINVQLCNSLSQKHKKSSASRCTRLMMSLFVIICLSVIILLSFDVYHHGSTMESLTYKKLSEAGVINAIDYLYKNARDHLQVALKWISDNVPQHLERALELVTPYVQLLLKKIALAFDYAMDKTTNQRLWMVEMFHYAHNQLIIYTPGLFQCLEWVCEHAINMASLMFDNICRLVESIYKYLSNDVFVGQLSPQNVKNSLLELLKLAQNSIQSVIVWVQETAYKK</sequence>
<dbReference type="EnsemblMetazoa" id="HelroT194215">
    <property type="protein sequence ID" value="HelroP194215"/>
    <property type="gene ID" value="HelroG194215"/>
</dbReference>
<dbReference type="GO" id="GO:0005794">
    <property type="term" value="C:Golgi apparatus"/>
    <property type="evidence" value="ECO:0000318"/>
    <property type="project" value="GO_Central"/>
</dbReference>
<dbReference type="GO" id="GO:0005783">
    <property type="term" value="C:endoplasmic reticulum"/>
    <property type="evidence" value="ECO:0000318"/>
    <property type="project" value="GO_Central"/>
</dbReference>
<evidence type="ECO:0000256" key="8">
    <source>
        <dbReference type="ARBA" id="ARBA00023136"/>
    </source>
</evidence>
<evidence type="ECO:0000313" key="15">
    <source>
        <dbReference type="Proteomes" id="UP000015101"/>
    </source>
</evidence>
<comment type="similarity">
    <text evidence="2">Belongs to the TMEM214 family.</text>
</comment>
<dbReference type="AlphaFoldDB" id="T1FVT5"/>
<comment type="subunit">
    <text evidence="3">Constitutively interacts with CASP4; required for the localization of procaspase 4 to the ER.</text>
</comment>
<feature type="transmembrane region" description="Helical" evidence="12">
    <location>
        <begin position="527"/>
        <end position="548"/>
    </location>
</feature>
<dbReference type="CTD" id="20212931"/>
<dbReference type="STRING" id="6412.T1FVT5"/>
<keyword evidence="15" id="KW-1185">Reference proteome</keyword>
<feature type="compositionally biased region" description="Polar residues" evidence="11">
    <location>
        <begin position="19"/>
        <end position="41"/>
    </location>
</feature>
<reference evidence="14" key="3">
    <citation type="submission" date="2015-06" db="UniProtKB">
        <authorList>
            <consortium name="EnsemblMetazoa"/>
        </authorList>
    </citation>
    <scope>IDENTIFICATION</scope>
</reference>
<dbReference type="InParanoid" id="T1FVT5"/>
<feature type="region of interest" description="Disordered" evidence="11">
    <location>
        <begin position="76"/>
        <end position="96"/>
    </location>
</feature>
<dbReference type="EMBL" id="AMQM01007557">
    <property type="status" value="NOT_ANNOTATED_CDS"/>
    <property type="molecule type" value="Genomic_DNA"/>
</dbReference>
<name>T1FVT5_HELRO</name>
<reference evidence="15" key="1">
    <citation type="submission" date="2012-12" db="EMBL/GenBank/DDBJ databases">
        <authorList>
            <person name="Hellsten U."/>
            <person name="Grimwood J."/>
            <person name="Chapman J.A."/>
            <person name="Shapiro H."/>
            <person name="Aerts A."/>
            <person name="Otillar R.P."/>
            <person name="Terry A.Y."/>
            <person name="Boore J.L."/>
            <person name="Simakov O."/>
            <person name="Marletaz F."/>
            <person name="Cho S.-J."/>
            <person name="Edsinger-Gonzales E."/>
            <person name="Havlak P."/>
            <person name="Kuo D.-H."/>
            <person name="Larsson T."/>
            <person name="Lv J."/>
            <person name="Arendt D."/>
            <person name="Savage R."/>
            <person name="Osoegawa K."/>
            <person name="de Jong P."/>
            <person name="Lindberg D.R."/>
            <person name="Seaver E.C."/>
            <person name="Weisblat D.A."/>
            <person name="Putnam N.H."/>
            <person name="Grigoriev I.V."/>
            <person name="Rokhsar D.S."/>
        </authorList>
    </citation>
    <scope>NUCLEOTIDE SEQUENCE</scope>
</reference>
<dbReference type="Pfam" id="PF10151">
    <property type="entry name" value="TMEM214"/>
    <property type="match status" value="2"/>
</dbReference>
<dbReference type="OrthoDB" id="10022292at2759"/>
<evidence type="ECO:0000256" key="2">
    <source>
        <dbReference type="ARBA" id="ARBA00007984"/>
    </source>
</evidence>
<evidence type="ECO:0000256" key="3">
    <source>
        <dbReference type="ARBA" id="ARBA00011720"/>
    </source>
</evidence>
<dbReference type="eggNOG" id="KOG4467">
    <property type="taxonomic scope" value="Eukaryota"/>
</dbReference>
<keyword evidence="5" id="KW-0053">Apoptosis</keyword>
<accession>T1FVT5</accession>
<gene>
    <name evidence="14" type="primary">20212931</name>
    <name evidence="13" type="ORF">HELRODRAFT_194215</name>
</gene>
<dbReference type="KEGG" id="hro:HELRODRAFT_194215"/>
<dbReference type="EMBL" id="KB097640">
    <property type="protein sequence ID" value="ESN92497.1"/>
    <property type="molecule type" value="Genomic_DNA"/>
</dbReference>
<dbReference type="PANTHER" id="PTHR13448">
    <property type="entry name" value="TRANSMEMBRANE PROTEIN 214"/>
    <property type="match status" value="1"/>
</dbReference>
<dbReference type="GO" id="GO:0005789">
    <property type="term" value="C:endoplasmic reticulum membrane"/>
    <property type="evidence" value="ECO:0007669"/>
    <property type="project" value="UniProtKB-SubCell"/>
</dbReference>
<dbReference type="GO" id="GO:0006915">
    <property type="term" value="P:apoptotic process"/>
    <property type="evidence" value="ECO:0007669"/>
    <property type="project" value="UniProtKB-KW"/>
</dbReference>
<dbReference type="RefSeq" id="XP_009029428.1">
    <property type="nucleotide sequence ID" value="XM_009031180.1"/>
</dbReference>
<dbReference type="HOGENOM" id="CLU_025330_1_0_1"/>
<feature type="compositionally biased region" description="Basic and acidic residues" evidence="11">
    <location>
        <begin position="76"/>
        <end position="87"/>
    </location>
</feature>
<evidence type="ECO:0000313" key="14">
    <source>
        <dbReference type="EnsemblMetazoa" id="HelroP194215"/>
    </source>
</evidence>
<evidence type="ECO:0000256" key="7">
    <source>
        <dbReference type="ARBA" id="ARBA00022989"/>
    </source>
</evidence>
<evidence type="ECO:0000256" key="4">
    <source>
        <dbReference type="ARBA" id="ARBA00022692"/>
    </source>
</evidence>
<keyword evidence="8 12" id="KW-0472">Membrane</keyword>
<dbReference type="PANTHER" id="PTHR13448:SF0">
    <property type="entry name" value="TRANSMEMBRANE PROTEIN 214"/>
    <property type="match status" value="1"/>
</dbReference>
<keyword evidence="9" id="KW-0325">Glycoprotein</keyword>
<reference evidence="13 15" key="2">
    <citation type="journal article" date="2013" name="Nature">
        <title>Insights into bilaterian evolution from three spiralian genomes.</title>
        <authorList>
            <person name="Simakov O."/>
            <person name="Marletaz F."/>
            <person name="Cho S.J."/>
            <person name="Edsinger-Gonzales E."/>
            <person name="Havlak P."/>
            <person name="Hellsten U."/>
            <person name="Kuo D.H."/>
            <person name="Larsson T."/>
            <person name="Lv J."/>
            <person name="Arendt D."/>
            <person name="Savage R."/>
            <person name="Osoegawa K."/>
            <person name="de Jong P."/>
            <person name="Grimwood J."/>
            <person name="Chapman J.A."/>
            <person name="Shapiro H."/>
            <person name="Aerts A."/>
            <person name="Otillar R.P."/>
            <person name="Terry A.Y."/>
            <person name="Boore J.L."/>
            <person name="Grigoriev I.V."/>
            <person name="Lindberg D.R."/>
            <person name="Seaver E.C."/>
            <person name="Weisblat D.A."/>
            <person name="Putnam N.H."/>
            <person name="Rokhsar D.S."/>
        </authorList>
    </citation>
    <scope>NUCLEOTIDE SEQUENCE</scope>
</reference>
<protein>
    <recommendedName>
        <fullName evidence="16">Transmembrane protein 214</fullName>
    </recommendedName>
</protein>
<proteinExistence type="inferred from homology"/>
<dbReference type="Proteomes" id="UP000015101">
    <property type="component" value="Unassembled WGS sequence"/>
</dbReference>
<comment type="function">
    <text evidence="10">Critical mediator, in cooperation with CASP4, of endoplasmic reticulum-stress induced apoptosis. Required or the activation of CASP4 following endoplasmic reticulum stress.</text>
</comment>
<keyword evidence="6" id="KW-0256">Endoplasmic reticulum</keyword>